<organism evidence="2 3">
    <name type="scientific">Meridianimarinicoccus marinus</name>
    <dbReference type="NCBI Taxonomy" id="3231483"/>
    <lineage>
        <taxon>Bacteria</taxon>
        <taxon>Pseudomonadati</taxon>
        <taxon>Pseudomonadota</taxon>
        <taxon>Alphaproteobacteria</taxon>
        <taxon>Rhodobacterales</taxon>
        <taxon>Paracoccaceae</taxon>
        <taxon>Meridianimarinicoccus</taxon>
    </lineage>
</organism>
<dbReference type="RefSeq" id="WP_193142743.1">
    <property type="nucleotide sequence ID" value="NZ_JBFBVU010000022.1"/>
</dbReference>
<keyword evidence="1" id="KW-0472">Membrane</keyword>
<evidence type="ECO:0000256" key="1">
    <source>
        <dbReference type="SAM" id="Phobius"/>
    </source>
</evidence>
<proteinExistence type="predicted"/>
<accession>A0ABV3L958</accession>
<keyword evidence="3" id="KW-1185">Reference proteome</keyword>
<comment type="caution">
    <text evidence="2">The sequence shown here is derived from an EMBL/GenBank/DDBJ whole genome shotgun (WGS) entry which is preliminary data.</text>
</comment>
<feature type="transmembrane region" description="Helical" evidence="1">
    <location>
        <begin position="7"/>
        <end position="25"/>
    </location>
</feature>
<evidence type="ECO:0000313" key="3">
    <source>
        <dbReference type="Proteomes" id="UP001553161"/>
    </source>
</evidence>
<feature type="transmembrane region" description="Helical" evidence="1">
    <location>
        <begin position="40"/>
        <end position="61"/>
    </location>
</feature>
<dbReference type="Proteomes" id="UP001553161">
    <property type="component" value="Unassembled WGS sequence"/>
</dbReference>
<evidence type="ECO:0000313" key="2">
    <source>
        <dbReference type="EMBL" id="MEV8468115.1"/>
    </source>
</evidence>
<protein>
    <submittedName>
        <fullName evidence="2">Uncharacterized protein</fullName>
    </submittedName>
</protein>
<reference evidence="2 3" key="1">
    <citation type="submission" date="2024-07" db="EMBL/GenBank/DDBJ databases">
        <authorList>
            <person name="Kang M."/>
        </authorList>
    </citation>
    <scope>NUCLEOTIDE SEQUENCE [LARGE SCALE GENOMIC DNA]</scope>
    <source>
        <strain evidence="2 3">DFM31</strain>
    </source>
</reference>
<keyword evidence="1" id="KW-0812">Transmembrane</keyword>
<dbReference type="EMBL" id="JBFBVU010000022">
    <property type="protein sequence ID" value="MEV8468115.1"/>
    <property type="molecule type" value="Genomic_DNA"/>
</dbReference>
<sequence>MLKRTTVIILAILVTLVGAYLYFAYRVPAGVTPQSGSGETLALVGLATSVVGLLTSVVGLIGKVLDARKS</sequence>
<keyword evidence="1" id="KW-1133">Transmembrane helix</keyword>
<gene>
    <name evidence="2" type="ORF">AB0T83_15160</name>
</gene>
<name>A0ABV3L958_9RHOB</name>